<accession>A0ABT1YA88</accession>
<name>A0ABT1YA88_9FIRM</name>
<gene>
    <name evidence="3" type="ORF">NVS47_13775</name>
</gene>
<dbReference type="InterPro" id="IPR009091">
    <property type="entry name" value="RCC1/BLIP-II"/>
</dbReference>
<dbReference type="InterPro" id="IPR051553">
    <property type="entry name" value="Ran_GTPase-activating"/>
</dbReference>
<organism evidence="3 4">
    <name type="scientific">Dehalobacterium formicoaceticum</name>
    <dbReference type="NCBI Taxonomy" id="51515"/>
    <lineage>
        <taxon>Bacteria</taxon>
        <taxon>Bacillati</taxon>
        <taxon>Bacillota</taxon>
        <taxon>Clostridia</taxon>
        <taxon>Eubacteriales</taxon>
        <taxon>Peptococcaceae</taxon>
        <taxon>Dehalobacterium</taxon>
    </lineage>
</organism>
<dbReference type="SUPFAM" id="SSF55383">
    <property type="entry name" value="Copper amine oxidase, domain N"/>
    <property type="match status" value="1"/>
</dbReference>
<feature type="domain" description="Copper amine oxidase-like N-terminal" evidence="2">
    <location>
        <begin position="381"/>
        <end position="493"/>
    </location>
</feature>
<protein>
    <submittedName>
        <fullName evidence="3">Stalk domain-containing protein</fullName>
    </submittedName>
</protein>
<reference evidence="3 4" key="1">
    <citation type="submission" date="2022-08" db="EMBL/GenBank/DDBJ databases">
        <title>Proteogenomics of the novel Dehalobacterium formicoaceticum strain EZ94 highlights a key role of methyltransferases during anaerobic dichloromethane degradation.</title>
        <authorList>
            <person name="Wasmund K."/>
        </authorList>
    </citation>
    <scope>NUCLEOTIDE SEQUENCE [LARGE SCALE GENOMIC DNA]</scope>
    <source>
        <strain evidence="3 4">EZ94</strain>
    </source>
</reference>
<dbReference type="InterPro" id="IPR036582">
    <property type="entry name" value="Mao_N_sf"/>
</dbReference>
<dbReference type="SUPFAM" id="SSF50985">
    <property type="entry name" value="RCC1/BLIP-II"/>
    <property type="match status" value="1"/>
</dbReference>
<feature type="chain" id="PRO_5046585239" evidence="1">
    <location>
        <begin position="20"/>
        <end position="496"/>
    </location>
</feature>
<dbReference type="InterPro" id="IPR012854">
    <property type="entry name" value="Cu_amine_oxidase-like_N"/>
</dbReference>
<dbReference type="EMBL" id="JANPWE010000008">
    <property type="protein sequence ID" value="MCR6546566.1"/>
    <property type="molecule type" value="Genomic_DNA"/>
</dbReference>
<evidence type="ECO:0000313" key="4">
    <source>
        <dbReference type="Proteomes" id="UP001524944"/>
    </source>
</evidence>
<evidence type="ECO:0000256" key="1">
    <source>
        <dbReference type="SAM" id="SignalP"/>
    </source>
</evidence>
<comment type="caution">
    <text evidence="3">The sequence shown here is derived from an EMBL/GenBank/DDBJ whole genome shotgun (WGS) entry which is preliminary data.</text>
</comment>
<dbReference type="PANTHER" id="PTHR45982:SF1">
    <property type="entry name" value="REGULATOR OF CHROMOSOME CONDENSATION"/>
    <property type="match status" value="1"/>
</dbReference>
<dbReference type="Pfam" id="PF00415">
    <property type="entry name" value="RCC1"/>
    <property type="match status" value="1"/>
</dbReference>
<evidence type="ECO:0000259" key="2">
    <source>
        <dbReference type="Pfam" id="PF07833"/>
    </source>
</evidence>
<dbReference type="RefSeq" id="WP_089610713.1">
    <property type="nucleotide sequence ID" value="NZ_CP022121.1"/>
</dbReference>
<dbReference type="Proteomes" id="UP001524944">
    <property type="component" value="Unassembled WGS sequence"/>
</dbReference>
<dbReference type="Gene3D" id="3.30.457.10">
    <property type="entry name" value="Copper amine oxidase-like, N-terminal domain"/>
    <property type="match status" value="1"/>
</dbReference>
<proteinExistence type="predicted"/>
<keyword evidence="4" id="KW-1185">Reference proteome</keyword>
<sequence>MYVTLFCLLFALFNTSALAASNGDFQSFGATSLSKSDGSYWVWGAGQSVPIQIHDLSDVEKSFDCQFDRQLVMKKDGTVWFWERKDPSGEIQVHNVQSLNNLIDVQYKMGDLLALDQERKVYLLSTQGQLTSDRLNQITHLSGIDDVVDLGAYWDYHQQSHAEIWAFLKKDGTVWINKGDFPTEAFEPIPAPNNVIEIEENIALKQDGTVWYWPSQTKNDLSASITAAPITELTSIKKIKSYNKSYVAIDQNADLWFWGVTLTGASDGTIRHNQTVPVKLNSIKDVKDAFFVERSLIVLTKGGDVWEASIDRESMPENPVFNHLTSDVQEIKLGARHIMMQKNDASLWGWGVNKSGQLGSGDFEFMHLTPQRVQRPVAVYLNDEPIVMNSSGVIIRNDQAFIPLRSVFEKMGAAINWDTYTKTVTISQREPEKEPVTISINYSSGTVDLNNKPVTLSNQPFILVSTAYLPLRFISESLGGKVDWIQDEGKIFILMQ</sequence>
<dbReference type="PANTHER" id="PTHR45982">
    <property type="entry name" value="REGULATOR OF CHROMOSOME CONDENSATION"/>
    <property type="match status" value="1"/>
</dbReference>
<evidence type="ECO:0000313" key="3">
    <source>
        <dbReference type="EMBL" id="MCR6546566.1"/>
    </source>
</evidence>
<dbReference type="Pfam" id="PF07833">
    <property type="entry name" value="Cu_amine_oxidN1"/>
    <property type="match status" value="1"/>
</dbReference>
<feature type="signal peptide" evidence="1">
    <location>
        <begin position="1"/>
        <end position="19"/>
    </location>
</feature>
<dbReference type="Gene3D" id="2.130.10.30">
    <property type="entry name" value="Regulator of chromosome condensation 1/beta-lactamase-inhibitor protein II"/>
    <property type="match status" value="3"/>
</dbReference>
<dbReference type="InterPro" id="IPR000408">
    <property type="entry name" value="Reg_chr_condens"/>
</dbReference>
<keyword evidence="1" id="KW-0732">Signal</keyword>